<evidence type="ECO:0000313" key="4">
    <source>
        <dbReference type="Proteomes" id="UP000321306"/>
    </source>
</evidence>
<dbReference type="Proteomes" id="UP000321306">
    <property type="component" value="Unassembled WGS sequence"/>
</dbReference>
<dbReference type="InterPro" id="IPR022742">
    <property type="entry name" value="Hydrolase_4"/>
</dbReference>
<dbReference type="RefSeq" id="WP_146887771.1">
    <property type="nucleotide sequence ID" value="NZ_BJXB01000022.1"/>
</dbReference>
<accession>A0A511N7W4</accession>
<dbReference type="Gene3D" id="3.40.50.1820">
    <property type="entry name" value="alpha/beta hydrolase"/>
    <property type="match status" value="1"/>
</dbReference>
<gene>
    <name evidence="3" type="ORF">DC3_42130</name>
</gene>
<feature type="domain" description="Serine aminopeptidase S33" evidence="2">
    <location>
        <begin position="46"/>
        <end position="159"/>
    </location>
</feature>
<proteinExistence type="predicted"/>
<evidence type="ECO:0000259" key="2">
    <source>
        <dbReference type="Pfam" id="PF12146"/>
    </source>
</evidence>
<feature type="chain" id="PRO_5022106444" description="Serine aminopeptidase S33 domain-containing protein" evidence="1">
    <location>
        <begin position="24"/>
        <end position="246"/>
    </location>
</feature>
<dbReference type="OrthoDB" id="63241at2"/>
<sequence length="246" mass="26157">MKNRLFLNGVLLSAVLLGSLAQAQTALTLKASDGLILHATQYPNPQARAVLLMFHQAGSNKAEYAPIAPEFVKLGFAGLALDQRSGGSQFGAENQTVKGASRTYSSTETLPDFDAAIAWARKAHPGKPIWLMGSSYSSALVFLVAAKHPEVQALLSFSPDEYGEGSTAIKDAAKKVQHTAVFITCAKSEAQAARGIFEAVKSPEKTLYVPQKFGKHGASVLRPEGAVFGGTETWGAVKAFVKNHLK</sequence>
<feature type="signal peptide" evidence="1">
    <location>
        <begin position="1"/>
        <end position="23"/>
    </location>
</feature>
<organism evidence="3 4">
    <name type="scientific">Deinococcus cellulosilyticus (strain DSM 18568 / NBRC 106333 / KACC 11606 / 5516J-15)</name>
    <dbReference type="NCBI Taxonomy" id="1223518"/>
    <lineage>
        <taxon>Bacteria</taxon>
        <taxon>Thermotogati</taxon>
        <taxon>Deinococcota</taxon>
        <taxon>Deinococci</taxon>
        <taxon>Deinococcales</taxon>
        <taxon>Deinococcaceae</taxon>
        <taxon>Deinococcus</taxon>
    </lineage>
</organism>
<dbReference type="Pfam" id="PF12146">
    <property type="entry name" value="Hydrolase_4"/>
    <property type="match status" value="1"/>
</dbReference>
<evidence type="ECO:0000256" key="1">
    <source>
        <dbReference type="SAM" id="SignalP"/>
    </source>
</evidence>
<protein>
    <recommendedName>
        <fullName evidence="2">Serine aminopeptidase S33 domain-containing protein</fullName>
    </recommendedName>
</protein>
<comment type="caution">
    <text evidence="3">The sequence shown here is derived from an EMBL/GenBank/DDBJ whole genome shotgun (WGS) entry which is preliminary data.</text>
</comment>
<dbReference type="EMBL" id="BJXB01000022">
    <property type="protein sequence ID" value="GEM48578.1"/>
    <property type="molecule type" value="Genomic_DNA"/>
</dbReference>
<keyword evidence="4" id="KW-1185">Reference proteome</keyword>
<keyword evidence="1" id="KW-0732">Signal</keyword>
<reference evidence="3 4" key="1">
    <citation type="submission" date="2019-07" db="EMBL/GenBank/DDBJ databases">
        <title>Whole genome shotgun sequence of Deinococcus cellulosilyticus NBRC 106333.</title>
        <authorList>
            <person name="Hosoyama A."/>
            <person name="Uohara A."/>
            <person name="Ohji S."/>
            <person name="Ichikawa N."/>
        </authorList>
    </citation>
    <scope>NUCLEOTIDE SEQUENCE [LARGE SCALE GENOMIC DNA]</scope>
    <source>
        <strain evidence="3 4">NBRC 106333</strain>
    </source>
</reference>
<dbReference type="AlphaFoldDB" id="A0A511N7W4"/>
<name>A0A511N7W4_DEIC1</name>
<evidence type="ECO:0000313" key="3">
    <source>
        <dbReference type="EMBL" id="GEM48578.1"/>
    </source>
</evidence>
<dbReference type="InterPro" id="IPR029058">
    <property type="entry name" value="AB_hydrolase_fold"/>
</dbReference>
<dbReference type="SUPFAM" id="SSF53474">
    <property type="entry name" value="alpha/beta-Hydrolases"/>
    <property type="match status" value="1"/>
</dbReference>